<dbReference type="GO" id="GO:0005634">
    <property type="term" value="C:nucleus"/>
    <property type="evidence" value="ECO:0007669"/>
    <property type="project" value="TreeGrafter"/>
</dbReference>
<reference evidence="3" key="1">
    <citation type="submission" date="2025-08" db="UniProtKB">
        <authorList>
            <consortium name="RefSeq"/>
        </authorList>
    </citation>
    <scope>IDENTIFICATION</scope>
    <source>
        <tissue evidence="3">Kidney</tissue>
    </source>
</reference>
<keyword evidence="2" id="KW-1185">Reference proteome</keyword>
<dbReference type="KEGG" id="pvp:105303681"/>
<organism evidence="2 3">
    <name type="scientific">Pteropus vampyrus</name>
    <name type="common">Large flying fox</name>
    <dbReference type="NCBI Taxonomy" id="132908"/>
    <lineage>
        <taxon>Eukaryota</taxon>
        <taxon>Metazoa</taxon>
        <taxon>Chordata</taxon>
        <taxon>Craniata</taxon>
        <taxon>Vertebrata</taxon>
        <taxon>Euteleostomi</taxon>
        <taxon>Mammalia</taxon>
        <taxon>Eutheria</taxon>
        <taxon>Laurasiatheria</taxon>
        <taxon>Chiroptera</taxon>
        <taxon>Yinpterochiroptera</taxon>
        <taxon>Pteropodoidea</taxon>
        <taxon>Pteropodidae</taxon>
        <taxon>Pteropodinae</taxon>
        <taxon>Pteropus</taxon>
    </lineage>
</organism>
<dbReference type="RefSeq" id="XP_011375755.1">
    <property type="nucleotide sequence ID" value="XM_011377453.2"/>
</dbReference>
<dbReference type="InterPro" id="IPR042961">
    <property type="entry name" value="Spz1"/>
</dbReference>
<dbReference type="OrthoDB" id="9830670at2759"/>
<dbReference type="AlphaFoldDB" id="A0A6P3RL14"/>
<evidence type="ECO:0000313" key="2">
    <source>
        <dbReference type="Proteomes" id="UP000515202"/>
    </source>
</evidence>
<gene>
    <name evidence="3" type="primary">SPZ1</name>
</gene>
<dbReference type="PANTHER" id="PTHR47889">
    <property type="entry name" value="SPERMATOGENIC LEUCINE ZIPPER PROTEIN 1"/>
    <property type="match status" value="1"/>
</dbReference>
<feature type="coiled-coil region" evidence="1">
    <location>
        <begin position="62"/>
        <end position="89"/>
    </location>
</feature>
<dbReference type="CTD" id="84654"/>
<sequence>MEMPTLSEMPKPTPDLNQESLDPKIVIALLEIGSPPSVSWNSLPSLSNSCHQETEQQTAKKFENLLKEIKDILKNMTSFKEKITEAKESFEETNISEDVSELRKKNKGLDKINKVLLKNLLGCLDLDNEQNAKKQEMILENQNWKDTVQGFARNVVNHSEAKRALIETQLSKEKVEYRFPYVQDENVKLRKNMEQLLQEAERWSVQHTELSGLIKLYQRSQKDIRVTLENRELHFQSQPNNKVSANHELEAQVRKLNQDTYSLHLIAALLENECQMLQKRVELLKDAHHQTNGTLQGKPIQINYEQDKKEQKLSEAEKVERYKQKMQELEGTFQKRDKFYRNLDVCHNKKARNNRFNIRIARRALLGKKRPASSFR</sequence>
<proteinExistence type="predicted"/>
<dbReference type="PANTHER" id="PTHR47889:SF1">
    <property type="entry name" value="SPERMATOGENIC LEUCINE ZIPPER PROTEIN 1"/>
    <property type="match status" value="1"/>
</dbReference>
<evidence type="ECO:0000313" key="3">
    <source>
        <dbReference type="RefSeq" id="XP_011375755.1"/>
    </source>
</evidence>
<keyword evidence="1" id="KW-0175">Coiled coil</keyword>
<name>A0A6P3RL14_PTEVA</name>
<dbReference type="GO" id="GO:0003700">
    <property type="term" value="F:DNA-binding transcription factor activity"/>
    <property type="evidence" value="ECO:0007669"/>
    <property type="project" value="InterPro"/>
</dbReference>
<protein>
    <submittedName>
        <fullName evidence="3">Spermatogenic leucine zipper protein 1</fullName>
    </submittedName>
</protein>
<accession>A0A6P3RL14</accession>
<evidence type="ECO:0000256" key="1">
    <source>
        <dbReference type="SAM" id="Coils"/>
    </source>
</evidence>
<dbReference type="GeneID" id="105303681"/>
<dbReference type="Proteomes" id="UP000515202">
    <property type="component" value="Unplaced"/>
</dbReference>